<feature type="region of interest" description="Disordered" evidence="1">
    <location>
        <begin position="275"/>
        <end position="298"/>
    </location>
</feature>
<evidence type="ECO:0008006" key="3">
    <source>
        <dbReference type="Google" id="ProtNLM"/>
    </source>
</evidence>
<gene>
    <name evidence="2" type="ORF">G3I71_11355</name>
</gene>
<dbReference type="AlphaFoldDB" id="A0A6B3BPY6"/>
<organism evidence="2">
    <name type="scientific">Streptomyces sp. SID12501</name>
    <dbReference type="NCBI Taxonomy" id="2706042"/>
    <lineage>
        <taxon>Bacteria</taxon>
        <taxon>Bacillati</taxon>
        <taxon>Actinomycetota</taxon>
        <taxon>Actinomycetes</taxon>
        <taxon>Kitasatosporales</taxon>
        <taxon>Streptomycetaceae</taxon>
        <taxon>Streptomyces</taxon>
    </lineage>
</organism>
<evidence type="ECO:0000256" key="1">
    <source>
        <dbReference type="SAM" id="MobiDB-lite"/>
    </source>
</evidence>
<protein>
    <recommendedName>
        <fullName evidence="3">SalK</fullName>
    </recommendedName>
</protein>
<comment type="caution">
    <text evidence="2">The sequence shown here is derived from an EMBL/GenBank/DDBJ whole genome shotgun (WGS) entry which is preliminary data.</text>
</comment>
<accession>A0A6B3BPY6</accession>
<reference evidence="2" key="1">
    <citation type="submission" date="2020-01" db="EMBL/GenBank/DDBJ databases">
        <title>Insect and environment-associated Actinomycetes.</title>
        <authorList>
            <person name="Currrie C."/>
            <person name="Chevrette M."/>
            <person name="Carlson C."/>
            <person name="Stubbendieck R."/>
            <person name="Wendt-Pienkowski E."/>
        </authorList>
    </citation>
    <scope>NUCLEOTIDE SEQUENCE</scope>
    <source>
        <strain evidence="2">SID12501</strain>
    </source>
</reference>
<proteinExistence type="predicted"/>
<dbReference type="EMBL" id="JAAGLU010000008">
    <property type="protein sequence ID" value="NEC86403.1"/>
    <property type="molecule type" value="Genomic_DNA"/>
</dbReference>
<sequence>MEPRSRTLWLRTEPLHAVIYFDDQCRALGRSLGLKGFWMGYFAIRTAPMGAVGQGAATAALAVFAPGMVGRALPSAWRTVTPEQAVEARARAAARVLRRVAPGIEERAAALADPLTAMVEDAPALARPLFAANRPLCDRADPVERLWQLVTALREFRGDAHAATLADHDLDAPEALALTAGTGRVPHESMRADRGWSEAEWAGAVDRLRSRGLLDAEENATDRGRAERDRIEHATDRLAARLLRPLATPRADALLAALKEPAWHVLQANLLPFPNPLGLPDETDRGPGPTDEGTSAAG</sequence>
<dbReference type="RefSeq" id="WP_164313861.1">
    <property type="nucleotide sequence ID" value="NZ_JAAGLU010000008.1"/>
</dbReference>
<evidence type="ECO:0000313" key="2">
    <source>
        <dbReference type="EMBL" id="NEC86403.1"/>
    </source>
</evidence>
<dbReference type="Pfam" id="PF21863">
    <property type="entry name" value="HTH_67"/>
    <property type="match status" value="1"/>
</dbReference>
<name>A0A6B3BPY6_9ACTN</name>
<dbReference type="InterPro" id="IPR054058">
    <property type="entry name" value="HTH_67"/>
</dbReference>
<dbReference type="NCBIfam" id="NF047719">
    <property type="entry name" value="SCO6745_fam_HTH"/>
    <property type="match status" value="1"/>
</dbReference>